<comment type="similarity">
    <text evidence="1">Belongs to the protease inhibitor I39 (alpha-2-macroglobulin) family. Bacterial alpha-2-macroglobulin subfamily.</text>
</comment>
<accession>A0A1T4QRR0</accession>
<dbReference type="Pfam" id="PF17973">
    <property type="entry name" value="bMG10"/>
    <property type="match status" value="1"/>
</dbReference>
<feature type="domain" description="Alpha-2-macroglobulin" evidence="3">
    <location>
        <begin position="1103"/>
        <end position="1193"/>
    </location>
</feature>
<feature type="signal peptide" evidence="2">
    <location>
        <begin position="1"/>
        <end position="20"/>
    </location>
</feature>
<protein>
    <submittedName>
        <fullName evidence="4">MG2 domain-containing protein</fullName>
    </submittedName>
</protein>
<dbReference type="PANTHER" id="PTHR40094">
    <property type="entry name" value="ALPHA-2-MACROGLOBULIN HOMOLOG"/>
    <property type="match status" value="1"/>
</dbReference>
<dbReference type="InterPro" id="IPR041246">
    <property type="entry name" value="Bact_MG10"/>
</dbReference>
<dbReference type="STRING" id="28136.SAMN02745202_01911"/>
<sequence length="1793" mass="201216">MKKFTVWMLSLLFLPLMAQANGYTTLWKQVEQWQAKGQPRSAINTLQKIVTKAKAEKSYGNLLKAQLSLMAAWDEISPDSLASQLQSFKVSAQRAAQNDKALAAVYNCLLYKGYYEAHRWNSDSMAVANRYKLLAMTNPAVLAGTKATDYVPLLVEGVDSKYFNNDLLHVIGMEVGDYATLHRWYDAHDNRSAACYVALQLLRQTENNASSLARKSVYLQRLDSLISRYGDLPIAGELAIARYEFMDGANDVPAREKMSYLNYALQKWGEWPRMNVLRNKQSRLTLPSFLVNFGKKEIRPGVKHQIKVMQITNIPSLTMTVTRLRLTEGTKLNPENTKDYAVLQRLLLPETAVSQTHRYVGNAPYKVVADSMTLAPLKQGVYLVEFKTEDKDVPPARGLLHVSNLRVLALELPNDQMRLVAVNATTGNPVPGAKISVDIVSSNGANKDRKLVLTADKKGEAMLQYGKNDYVSGYRAFTNDDNFALTTLDNSYYSEGESYEDKEKDAYKEENYMVFTDRKIYRPGQQVQVSVVAFTRDDKAKKAHVDAQKEVILSLENDEGDAVKVLTLHTDAYGTAQATIDLPKEGKTGEYSLSANDGDSYTIVVDEYKRPNFYVAFTPYKQHYADGDTIRIEGVAKSYAGVPVQHAKVKYEATLRPNYFWWRVASRMAKDVLKDTVETDAEGRFSFQLPLHLPESETTLPRYYNYELHATVTDQAGESHEADMELPLSNRKGVFRFAMAERIERDSLKPITFQYLNLAGEKVDATVNYQLDNTRYTVAANKPVTLPLSTLKNGKHTIEAVCEGDTLRRSFVLFDVKDKTMVADTPDWFYGSATQFPADGKPVYVQVGSRDSQVTVYYSVLAGDKVLESGQLSLSNEVKTRALTYQDAYKDGLRLVYAWVKNGVLYRHETTIRRPMPTMDLQLKWTTFRNRLMPGQQETWTLHVSDKHGKPVQAQLVATLYDASLDAFSQHTWDTDINFQLDTPSSMWNNLWSPQMDFYSERPFKPLRVNALQFTHIGDFNGFDIRNSARIYGYRAAKVFVAPVPKYDMELKGESAALSEVVVTGLAEQKVSLTGSASGVQVASEQRKPVASAVSVRKNLHETAFFFPALMADGKGNFTLKFTLPESVTTWNFLGYAHDKDMQSAVIAGVTEAKKDVMIMPNLPRFVRMGDRATLSNRVVNTTSQMLSAQVTMQLLDAATEKLLLSEQKTLNLQPNETQEAAFVFAPEQLKAAGFMGDAVICRMTVSGATFSDGEQHLLPILSDEAKVINTVAFMQTQAGTKTIALDALFPVKRADNHLLVKYTNHPAWLMIEALPSVASADPTDAIALAAKYFANTLSIAMLQKVGQTDSIAAMKRYQEEALFGLRQLQNADGSLAWMPGMRGSFYVTLSVAKMLQRLNFLLNGQTATQALLKNAMRFLAQEVKKQVAELRKAEARRNGKLVPDEELLQYLYIASLQKGKLTTPDEQYLLQLVAKQHNLFSIYGKAVMAVVLARNGNTALAKQHIESLKQYSVCTPEMGRYYDAPRAEYSWFDYRIPTETAAIEALRLVTPGDKQTIQEMQQWLLQSKHTQQWDTPLNAVEAVYAFMDARQLQLLKQETGNAQLMLDGKPLEMTMGTSKTAVATAEKTGKTFGNLTVDKTSNDMSWGAVFAEFTQPLRDITAQSTGLRVKREVLTTDGAAVNADRLKVGDRVKVRITLEASHDFDFVEVSDERAACLEPVNPLSGYDWGYYYMPGDKQTRYFFDQLTKGKHVIETEYFIDRKGEYNSGICTAKCTYSPEFSGRDRAIKLTNE</sequence>
<dbReference type="Pfam" id="PF00207">
    <property type="entry name" value="A2M"/>
    <property type="match status" value="1"/>
</dbReference>
<organism evidence="4 5">
    <name type="scientific">Segatella oulorum</name>
    <dbReference type="NCBI Taxonomy" id="28136"/>
    <lineage>
        <taxon>Bacteria</taxon>
        <taxon>Pseudomonadati</taxon>
        <taxon>Bacteroidota</taxon>
        <taxon>Bacteroidia</taxon>
        <taxon>Bacteroidales</taxon>
        <taxon>Prevotellaceae</taxon>
        <taxon>Segatella</taxon>
    </lineage>
</organism>
<dbReference type="InterPro" id="IPR051802">
    <property type="entry name" value="YfhM-like"/>
</dbReference>
<dbReference type="GO" id="GO:0004866">
    <property type="term" value="F:endopeptidase inhibitor activity"/>
    <property type="evidence" value="ECO:0007669"/>
    <property type="project" value="InterPro"/>
</dbReference>
<name>A0A1T4QRR0_9BACT</name>
<dbReference type="Pfam" id="PF01835">
    <property type="entry name" value="MG2"/>
    <property type="match status" value="1"/>
</dbReference>
<dbReference type="Gene3D" id="2.60.40.1930">
    <property type="match status" value="1"/>
</dbReference>
<evidence type="ECO:0000313" key="5">
    <source>
        <dbReference type="Proteomes" id="UP000190065"/>
    </source>
</evidence>
<gene>
    <name evidence="4" type="ORF">SAMN02745202_01911</name>
</gene>
<dbReference type="PANTHER" id="PTHR40094:SF1">
    <property type="entry name" value="UBIQUITIN DOMAIN-CONTAINING PROTEIN"/>
    <property type="match status" value="1"/>
</dbReference>
<dbReference type="SMART" id="SM01360">
    <property type="entry name" value="A2M"/>
    <property type="match status" value="1"/>
</dbReference>
<dbReference type="eggNOG" id="COG2373">
    <property type="taxonomic scope" value="Bacteria"/>
</dbReference>
<dbReference type="InterPro" id="IPR001599">
    <property type="entry name" value="Macroglobln_a2"/>
</dbReference>
<evidence type="ECO:0000256" key="2">
    <source>
        <dbReference type="SAM" id="SignalP"/>
    </source>
</evidence>
<keyword evidence="2" id="KW-0732">Signal</keyword>
<feature type="chain" id="PRO_5010572269" evidence="2">
    <location>
        <begin position="21"/>
        <end position="1793"/>
    </location>
</feature>
<dbReference type="Gene3D" id="1.50.10.20">
    <property type="match status" value="1"/>
</dbReference>
<evidence type="ECO:0000256" key="1">
    <source>
        <dbReference type="ARBA" id="ARBA00010556"/>
    </source>
</evidence>
<evidence type="ECO:0000259" key="3">
    <source>
        <dbReference type="SMART" id="SM01360"/>
    </source>
</evidence>
<proteinExistence type="inferred from homology"/>
<dbReference type="EMBL" id="FUXK01000024">
    <property type="protein sequence ID" value="SKA05938.1"/>
    <property type="molecule type" value="Genomic_DNA"/>
</dbReference>
<dbReference type="InterPro" id="IPR008930">
    <property type="entry name" value="Terpenoid_cyclase/PrenylTrfase"/>
</dbReference>
<dbReference type="Proteomes" id="UP000190065">
    <property type="component" value="Unassembled WGS sequence"/>
</dbReference>
<reference evidence="4 5" key="1">
    <citation type="submission" date="2017-02" db="EMBL/GenBank/DDBJ databases">
        <authorList>
            <person name="Peterson S.W."/>
        </authorList>
    </citation>
    <scope>NUCLEOTIDE SEQUENCE [LARGE SCALE GENOMIC DNA]</scope>
    <source>
        <strain evidence="4 5">ATCC 43324</strain>
    </source>
</reference>
<dbReference type="InterPro" id="IPR002890">
    <property type="entry name" value="MG2"/>
</dbReference>
<dbReference type="SUPFAM" id="SSF48239">
    <property type="entry name" value="Terpenoid cyclases/Protein prenyltransferases"/>
    <property type="match status" value="1"/>
</dbReference>
<dbReference type="RefSeq" id="WP_025070482.1">
    <property type="nucleotide sequence ID" value="NZ_FUXK01000024.1"/>
</dbReference>
<evidence type="ECO:0000313" key="4">
    <source>
        <dbReference type="EMBL" id="SKA05938.1"/>
    </source>
</evidence>